<dbReference type="PANTHER" id="PTHR11960:SF8">
    <property type="entry name" value="EUKARYOTIC TRANSLATION INITIATION FACTOR 4E1-RELATED"/>
    <property type="match status" value="1"/>
</dbReference>
<keyword evidence="3" id="KW-0810">Translation regulation</keyword>
<dbReference type="InterPro" id="IPR001040">
    <property type="entry name" value="TIF_eIF_4E"/>
</dbReference>
<evidence type="ECO:0000256" key="8">
    <source>
        <dbReference type="ARBA" id="ARBA00041713"/>
    </source>
</evidence>
<dbReference type="PANTHER" id="PTHR11960">
    <property type="entry name" value="EUKARYOTIC TRANSLATION INITIATION FACTOR 4E RELATED"/>
    <property type="match status" value="1"/>
</dbReference>
<protein>
    <recommendedName>
        <fullName evidence="7">eIF-4F 25 kDa subunit</fullName>
    </recommendedName>
    <alternativeName>
        <fullName evidence="8">eIF-4F p26 subunit</fullName>
    </alternativeName>
    <alternativeName>
        <fullName evidence="6">mRNA cap-binding protein</fullName>
    </alternativeName>
</protein>
<keyword evidence="2 9" id="KW-0396">Initiation factor</keyword>
<dbReference type="Gene3D" id="3.30.760.10">
    <property type="entry name" value="RNA Cap, Translation Initiation Factor Eif4e"/>
    <property type="match status" value="1"/>
</dbReference>
<evidence type="ECO:0000256" key="2">
    <source>
        <dbReference type="ARBA" id="ARBA00022540"/>
    </source>
</evidence>
<evidence type="ECO:0000256" key="7">
    <source>
        <dbReference type="ARBA" id="ARBA00032656"/>
    </source>
</evidence>
<evidence type="ECO:0000313" key="10">
    <source>
        <dbReference type="EMBL" id="TVU01777.1"/>
    </source>
</evidence>
<feature type="non-terminal residue" evidence="10">
    <location>
        <position position="1"/>
    </location>
</feature>
<evidence type="ECO:0000256" key="9">
    <source>
        <dbReference type="RuleBase" id="RU004374"/>
    </source>
</evidence>
<dbReference type="GO" id="GO:0003743">
    <property type="term" value="F:translation initiation factor activity"/>
    <property type="evidence" value="ECO:0007669"/>
    <property type="project" value="UniProtKB-KW"/>
</dbReference>
<evidence type="ECO:0000256" key="1">
    <source>
        <dbReference type="ARBA" id="ARBA00009860"/>
    </source>
</evidence>
<reference evidence="10 11" key="1">
    <citation type="journal article" date="2019" name="Sci. Rep.">
        <title>A high-quality genome of Eragrostis curvula grass provides insights into Poaceae evolution and supports new strategies to enhance forage quality.</title>
        <authorList>
            <person name="Carballo J."/>
            <person name="Santos B.A.C.M."/>
            <person name="Zappacosta D."/>
            <person name="Garbus I."/>
            <person name="Selva J.P."/>
            <person name="Gallo C.A."/>
            <person name="Diaz A."/>
            <person name="Albertini E."/>
            <person name="Caccamo M."/>
            <person name="Echenique V."/>
        </authorList>
    </citation>
    <scope>NUCLEOTIDE SEQUENCE [LARGE SCALE GENOMIC DNA]</scope>
    <source>
        <strain evidence="11">cv. Victoria</strain>
        <tissue evidence="10">Leaf</tissue>
    </source>
</reference>
<dbReference type="Gramene" id="TVU01777">
    <property type="protein sequence ID" value="TVU01777"/>
    <property type="gene ID" value="EJB05_52773"/>
</dbReference>
<evidence type="ECO:0000256" key="5">
    <source>
        <dbReference type="ARBA" id="ARBA00022917"/>
    </source>
</evidence>
<gene>
    <name evidence="10" type="ORF">EJB05_52773</name>
</gene>
<dbReference type="GO" id="GO:0000340">
    <property type="term" value="F:RNA 7-methylguanosine cap binding"/>
    <property type="evidence" value="ECO:0007669"/>
    <property type="project" value="TreeGrafter"/>
</dbReference>
<keyword evidence="4 9" id="KW-0694">RNA-binding</keyword>
<accession>A0A5J9SS79</accession>
<dbReference type="GO" id="GO:0016281">
    <property type="term" value="C:eukaryotic translation initiation factor 4F complex"/>
    <property type="evidence" value="ECO:0007669"/>
    <property type="project" value="TreeGrafter"/>
</dbReference>
<evidence type="ECO:0000256" key="6">
    <source>
        <dbReference type="ARBA" id="ARBA00030245"/>
    </source>
</evidence>
<feature type="non-terminal residue" evidence="10">
    <location>
        <position position="87"/>
    </location>
</feature>
<evidence type="ECO:0000256" key="4">
    <source>
        <dbReference type="ARBA" id="ARBA00022884"/>
    </source>
</evidence>
<dbReference type="EMBL" id="RWGY01000391">
    <property type="protein sequence ID" value="TVU01777.1"/>
    <property type="molecule type" value="Genomic_DNA"/>
</dbReference>
<keyword evidence="5 9" id="KW-0648">Protein biosynthesis</keyword>
<comment type="caution">
    <text evidence="10">The sequence shown here is derived from an EMBL/GenBank/DDBJ whole genome shotgun (WGS) entry which is preliminary data.</text>
</comment>
<name>A0A5J9SS79_9POAL</name>
<dbReference type="SUPFAM" id="SSF55418">
    <property type="entry name" value="eIF4e-like"/>
    <property type="match status" value="1"/>
</dbReference>
<dbReference type="Pfam" id="PF01652">
    <property type="entry name" value="IF4E"/>
    <property type="match status" value="1"/>
</dbReference>
<organism evidence="10 11">
    <name type="scientific">Eragrostis curvula</name>
    <name type="common">weeping love grass</name>
    <dbReference type="NCBI Taxonomy" id="38414"/>
    <lineage>
        <taxon>Eukaryota</taxon>
        <taxon>Viridiplantae</taxon>
        <taxon>Streptophyta</taxon>
        <taxon>Embryophyta</taxon>
        <taxon>Tracheophyta</taxon>
        <taxon>Spermatophyta</taxon>
        <taxon>Magnoliopsida</taxon>
        <taxon>Liliopsida</taxon>
        <taxon>Poales</taxon>
        <taxon>Poaceae</taxon>
        <taxon>PACMAD clade</taxon>
        <taxon>Chloridoideae</taxon>
        <taxon>Eragrostideae</taxon>
        <taxon>Eragrostidinae</taxon>
        <taxon>Eragrostis</taxon>
    </lineage>
</organism>
<evidence type="ECO:0000256" key="3">
    <source>
        <dbReference type="ARBA" id="ARBA00022845"/>
    </source>
</evidence>
<keyword evidence="11" id="KW-1185">Reference proteome</keyword>
<dbReference type="InterPro" id="IPR023398">
    <property type="entry name" value="TIF_eIF4e-like"/>
</dbReference>
<dbReference type="OrthoDB" id="590761at2759"/>
<dbReference type="AlphaFoldDB" id="A0A5J9SS79"/>
<dbReference type="GO" id="GO:0006417">
    <property type="term" value="P:regulation of translation"/>
    <property type="evidence" value="ECO:0007669"/>
    <property type="project" value="UniProtKB-KW"/>
</dbReference>
<dbReference type="Proteomes" id="UP000324897">
    <property type="component" value="Unassembled WGS sequence"/>
</dbReference>
<evidence type="ECO:0000313" key="11">
    <source>
        <dbReference type="Proteomes" id="UP000324897"/>
    </source>
</evidence>
<sequence length="87" mass="9618">LYNNIHRLSKLVVGADFHCLKDKIEPKWEDPICANGGKWTISCGRGKSGTILITVMKSMEPLSLCVGSKKELLSGPKMLLMKLPGYE</sequence>
<comment type="similarity">
    <text evidence="1 9">Belongs to the eukaryotic initiation factor 4E family.</text>
</comment>
<proteinExistence type="inferred from homology"/>